<dbReference type="InterPro" id="IPR034561">
    <property type="entry name" value="SNI1"/>
</dbReference>
<dbReference type="GO" id="GO:0006974">
    <property type="term" value="P:DNA damage response"/>
    <property type="evidence" value="ECO:0007669"/>
    <property type="project" value="InterPro"/>
</dbReference>
<dbReference type="HOGENOM" id="CLU_045759_1_0_1"/>
<dbReference type="GO" id="GO:0045892">
    <property type="term" value="P:negative regulation of DNA-templated transcription"/>
    <property type="evidence" value="ECO:0007669"/>
    <property type="project" value="InterPro"/>
</dbReference>
<evidence type="ECO:0000313" key="2">
    <source>
        <dbReference type="Proteomes" id="UP000032180"/>
    </source>
</evidence>
<dbReference type="GO" id="GO:0005634">
    <property type="term" value="C:nucleus"/>
    <property type="evidence" value="ECO:0007669"/>
    <property type="project" value="InterPro"/>
</dbReference>
<dbReference type="GO" id="GO:0000976">
    <property type="term" value="F:transcription cis-regulatory region binding"/>
    <property type="evidence" value="ECO:0007669"/>
    <property type="project" value="TreeGrafter"/>
</dbReference>
<dbReference type="EnsemblPlants" id="LPERR02G11590.1">
    <property type="protein sequence ID" value="LPERR02G11590.1"/>
    <property type="gene ID" value="LPERR02G11590"/>
</dbReference>
<keyword evidence="2" id="KW-1185">Reference proteome</keyword>
<dbReference type="GO" id="GO:0010113">
    <property type="term" value="P:negative regulation of systemic acquired resistance"/>
    <property type="evidence" value="ECO:0007669"/>
    <property type="project" value="TreeGrafter"/>
</dbReference>
<name>A0A0D9VF99_9ORYZ</name>
<dbReference type="GO" id="GO:0030915">
    <property type="term" value="C:Smc5-Smc6 complex"/>
    <property type="evidence" value="ECO:0007669"/>
    <property type="project" value="InterPro"/>
</dbReference>
<reference evidence="2" key="2">
    <citation type="submission" date="2013-12" db="EMBL/GenBank/DDBJ databases">
        <authorList>
            <person name="Yu Y."/>
            <person name="Lee S."/>
            <person name="de Baynast K."/>
            <person name="Wissotski M."/>
            <person name="Liu L."/>
            <person name="Talag J."/>
            <person name="Goicoechea J."/>
            <person name="Angelova A."/>
            <person name="Jetty R."/>
            <person name="Kudrna D."/>
            <person name="Golser W."/>
            <person name="Rivera L."/>
            <person name="Zhang J."/>
            <person name="Wing R."/>
        </authorList>
    </citation>
    <scope>NUCLEOTIDE SEQUENCE</scope>
</reference>
<organism evidence="1 2">
    <name type="scientific">Leersia perrieri</name>
    <dbReference type="NCBI Taxonomy" id="77586"/>
    <lineage>
        <taxon>Eukaryota</taxon>
        <taxon>Viridiplantae</taxon>
        <taxon>Streptophyta</taxon>
        <taxon>Embryophyta</taxon>
        <taxon>Tracheophyta</taxon>
        <taxon>Spermatophyta</taxon>
        <taxon>Magnoliopsida</taxon>
        <taxon>Liliopsida</taxon>
        <taxon>Poales</taxon>
        <taxon>Poaceae</taxon>
        <taxon>BOP clade</taxon>
        <taxon>Oryzoideae</taxon>
        <taxon>Oryzeae</taxon>
        <taxon>Oryzinae</taxon>
        <taxon>Leersia</taxon>
    </lineage>
</organism>
<evidence type="ECO:0000313" key="1">
    <source>
        <dbReference type="EnsemblPlants" id="LPERR02G11590.1"/>
    </source>
</evidence>
<reference evidence="1 2" key="1">
    <citation type="submission" date="2012-08" db="EMBL/GenBank/DDBJ databases">
        <title>Oryza genome evolution.</title>
        <authorList>
            <person name="Wing R.A."/>
        </authorList>
    </citation>
    <scope>NUCLEOTIDE SEQUENCE</scope>
</reference>
<dbReference type="PANTHER" id="PTHR37243">
    <property type="entry name" value="NEGATIVE REGULATOR OF SYSTEMIC ACQUIRED RESISTANCE SNI1"/>
    <property type="match status" value="1"/>
</dbReference>
<dbReference type="Proteomes" id="UP000032180">
    <property type="component" value="Chromosome 2"/>
</dbReference>
<dbReference type="Gramene" id="LPERR02G11590.1">
    <property type="protein sequence ID" value="LPERR02G11590.1"/>
    <property type="gene ID" value="LPERR02G11590"/>
</dbReference>
<dbReference type="PANTHER" id="PTHR37243:SF2">
    <property type="entry name" value="NEGATIVE REGULATOR OF SYSTEMIC ACQUIRED RESISTANCE SNI1"/>
    <property type="match status" value="1"/>
</dbReference>
<dbReference type="AlphaFoldDB" id="A0A0D9VF99"/>
<dbReference type="STRING" id="77586.A0A0D9VF99"/>
<reference evidence="1" key="3">
    <citation type="submission" date="2015-04" db="UniProtKB">
        <authorList>
            <consortium name="EnsemblPlants"/>
        </authorList>
    </citation>
    <scope>IDENTIFICATION</scope>
</reference>
<sequence length="467" mass="52205">MATLRAPPPAAADGGIEENAMAILDTAGIKDARDLHDDRAAFLETVRSACLVADNPSPPSWRMYNAVFQILQDCSSLELTLASFHLLMELGKQYPRAYLTDSDSGKTLVVVNESWSPFQLRSDVACGEIGGNTRHMDHLFDPSRFSSLVEDMVETANDTDANNGIEHIKNMVMLQYLVSTLESDFVPRHIAYKESSDWVIFRESLLHMLLVSRKVAFKSLVKNCISLLLNQHCQEVENVISSEENSAKSVPDLDSSLAVVSFEFERKALASVQKLFIMVMNLDLIRKEADTMGLTSRADGCRNPILDLILDELTYNISYLSPFLQTFVECKWKLEIILQYFSKYCGKPAVRTRRSDNSHHDLTLENVLSLFSTAATTKAIVKKMSSEVVQLLLANAYQVCLCIEGEFSKDSGTTKKIGGTLLQISESFVSAFQNLRKTNLNIEILPFEKEALFIAVAMTSVLRNEQK</sequence>
<accession>A0A0D9VF99</accession>
<proteinExistence type="predicted"/>
<protein>
    <submittedName>
        <fullName evidence="1">Uncharacterized protein</fullName>
    </submittedName>
</protein>
<dbReference type="eggNOG" id="ENOG502RBSJ">
    <property type="taxonomic scope" value="Eukaryota"/>
</dbReference>